<feature type="transmembrane region" description="Helical" evidence="2">
    <location>
        <begin position="20"/>
        <end position="45"/>
    </location>
</feature>
<keyword evidence="2" id="KW-1133">Transmembrane helix</keyword>
<evidence type="ECO:0000313" key="3">
    <source>
        <dbReference type="EMBL" id="PLW74865.1"/>
    </source>
</evidence>
<evidence type="ECO:0008006" key="5">
    <source>
        <dbReference type="Google" id="ProtNLM"/>
    </source>
</evidence>
<evidence type="ECO:0000256" key="2">
    <source>
        <dbReference type="SAM" id="Phobius"/>
    </source>
</evidence>
<gene>
    <name evidence="3" type="ORF">C0081_21345</name>
</gene>
<proteinExistence type="predicted"/>
<dbReference type="Proteomes" id="UP000234881">
    <property type="component" value="Unassembled WGS sequence"/>
</dbReference>
<name>A0A2N5XK48_9HYPH</name>
<feature type="compositionally biased region" description="Polar residues" evidence="1">
    <location>
        <begin position="99"/>
        <end position="118"/>
    </location>
</feature>
<reference evidence="3 4" key="1">
    <citation type="submission" date="2018-01" db="EMBL/GenBank/DDBJ databases">
        <title>The draft genome sequence of Cohaesibacter sp. H1304.</title>
        <authorList>
            <person name="Wang N.-N."/>
            <person name="Du Z.-J."/>
        </authorList>
    </citation>
    <scope>NUCLEOTIDE SEQUENCE [LARGE SCALE GENOMIC DNA]</scope>
    <source>
        <strain evidence="3 4">H1304</strain>
    </source>
</reference>
<sequence>MPTFEPGYDSEIDQTNTSKLVRGMLFFVIALLLIGLVFFGLWLWLGNQGRETASNTAEQQQPAQEQPAQEQQQPPTKTQEAPLQGPDEGQLVAPPTRDVTPNYQLSPLHQTKPLTRTAGSPLPPAPKQDSLPQIFRHVVVENPTELELTVSHNRVVPVRLAHLNAPNAQRMCWFAGQKVPCLAMGKTALRRFIRARAIGCDWIAKTEQPNEPSNDTDDNSGRQAARCYLGPGLKDRKAGGEPKGVTDLASWLVRFGWAEPENGFYGDERQEAIGLKRGIHATQDSSGGAQILARQQEIRALSATNEQAADGIEASSSLNDEEAPEALTLMAPPVIEKEKELQLPPGFE</sequence>
<feature type="region of interest" description="Disordered" evidence="1">
    <location>
        <begin position="302"/>
        <end position="328"/>
    </location>
</feature>
<evidence type="ECO:0000313" key="4">
    <source>
        <dbReference type="Proteomes" id="UP000234881"/>
    </source>
</evidence>
<feature type="compositionally biased region" description="Low complexity" evidence="1">
    <location>
        <begin position="56"/>
        <end position="82"/>
    </location>
</feature>
<comment type="caution">
    <text evidence="3">The sequence shown here is derived from an EMBL/GenBank/DDBJ whole genome shotgun (WGS) entry which is preliminary data.</text>
</comment>
<dbReference type="OrthoDB" id="9810674at2"/>
<keyword evidence="4" id="KW-1185">Reference proteome</keyword>
<feature type="region of interest" description="Disordered" evidence="1">
    <location>
        <begin position="54"/>
        <end position="129"/>
    </location>
</feature>
<dbReference type="AlphaFoldDB" id="A0A2N5XK48"/>
<accession>A0A2N5XK48</accession>
<organism evidence="3 4">
    <name type="scientific">Cohaesibacter celericrescens</name>
    <dbReference type="NCBI Taxonomy" id="2067669"/>
    <lineage>
        <taxon>Bacteria</taxon>
        <taxon>Pseudomonadati</taxon>
        <taxon>Pseudomonadota</taxon>
        <taxon>Alphaproteobacteria</taxon>
        <taxon>Hyphomicrobiales</taxon>
        <taxon>Cohaesibacteraceae</taxon>
    </lineage>
</organism>
<dbReference type="EMBL" id="PKUQ01000055">
    <property type="protein sequence ID" value="PLW74865.1"/>
    <property type="molecule type" value="Genomic_DNA"/>
</dbReference>
<protein>
    <recommendedName>
        <fullName evidence="5">TNase-like domain-containing protein</fullName>
    </recommendedName>
</protein>
<keyword evidence="2" id="KW-0812">Transmembrane</keyword>
<dbReference type="RefSeq" id="WP_101535764.1">
    <property type="nucleotide sequence ID" value="NZ_PKUQ01000055.1"/>
</dbReference>
<evidence type="ECO:0000256" key="1">
    <source>
        <dbReference type="SAM" id="MobiDB-lite"/>
    </source>
</evidence>
<feature type="region of interest" description="Disordered" evidence="1">
    <location>
        <begin position="206"/>
        <end position="225"/>
    </location>
</feature>
<keyword evidence="2" id="KW-0472">Membrane</keyword>